<organism evidence="16 17">
    <name type="scientific">Microtus ochrogaster</name>
    <name type="common">Prairie vole</name>
    <dbReference type="NCBI Taxonomy" id="79684"/>
    <lineage>
        <taxon>Eukaryota</taxon>
        <taxon>Metazoa</taxon>
        <taxon>Chordata</taxon>
        <taxon>Craniata</taxon>
        <taxon>Vertebrata</taxon>
        <taxon>Euteleostomi</taxon>
        <taxon>Mammalia</taxon>
        <taxon>Eutheria</taxon>
        <taxon>Euarchontoglires</taxon>
        <taxon>Glires</taxon>
        <taxon>Rodentia</taxon>
        <taxon>Myomorpha</taxon>
        <taxon>Muroidea</taxon>
        <taxon>Cricetidae</taxon>
        <taxon>Arvicolinae</taxon>
        <taxon>Microtus</taxon>
    </lineage>
</organism>
<evidence type="ECO:0000256" key="2">
    <source>
        <dbReference type="ARBA" id="ARBA00022475"/>
    </source>
</evidence>
<dbReference type="SUPFAM" id="SSF52058">
    <property type="entry name" value="L domain-like"/>
    <property type="match status" value="1"/>
</dbReference>
<dbReference type="InterPro" id="IPR023415">
    <property type="entry name" value="LDLR_class-A_CS"/>
</dbReference>
<name>A0A8J6G655_MICOH</name>
<dbReference type="InterPro" id="IPR000276">
    <property type="entry name" value="GPCR_Rhodpsn"/>
</dbReference>
<evidence type="ECO:0000256" key="8">
    <source>
        <dbReference type="ARBA" id="ARBA00023136"/>
    </source>
</evidence>
<evidence type="ECO:0000259" key="15">
    <source>
        <dbReference type="PROSITE" id="PS50262"/>
    </source>
</evidence>
<keyword evidence="9 13" id="KW-1015">Disulfide bond</keyword>
<dbReference type="PRINTS" id="PR01739">
    <property type="entry name" value="RELAXINR"/>
</dbReference>
<dbReference type="PROSITE" id="PS50068">
    <property type="entry name" value="LDLRA_2"/>
    <property type="match status" value="1"/>
</dbReference>
<gene>
    <name evidence="16" type="ORF">LTLLF_179870</name>
</gene>
<dbReference type="Pfam" id="PF00057">
    <property type="entry name" value="Ldl_recept_a"/>
    <property type="match status" value="1"/>
</dbReference>
<dbReference type="Pfam" id="PF00001">
    <property type="entry name" value="7tm_1"/>
    <property type="match status" value="1"/>
</dbReference>
<keyword evidence="12" id="KW-0807">Transducer</keyword>
<feature type="transmembrane region" description="Helical" evidence="14">
    <location>
        <begin position="579"/>
        <end position="604"/>
    </location>
</feature>
<keyword evidence="4 14" id="KW-0812">Transmembrane</keyword>
<dbReference type="InterPro" id="IPR003591">
    <property type="entry name" value="Leu-rich_rpt_typical-subtyp"/>
</dbReference>
<dbReference type="Proteomes" id="UP000710432">
    <property type="component" value="Unassembled WGS sequence"/>
</dbReference>
<dbReference type="InterPro" id="IPR017452">
    <property type="entry name" value="GPCR_Rhodpsn_7TM"/>
</dbReference>
<dbReference type="InterPro" id="IPR001611">
    <property type="entry name" value="Leu-rich_rpt"/>
</dbReference>
<keyword evidence="6 14" id="KW-1133">Transmembrane helix</keyword>
<keyword evidence="7" id="KW-0297">G-protein coupled receptor</keyword>
<keyword evidence="10 16" id="KW-0675">Receptor</keyword>
<evidence type="ECO:0000256" key="12">
    <source>
        <dbReference type="ARBA" id="ARBA00023224"/>
    </source>
</evidence>
<proteinExistence type="predicted"/>
<comment type="subcellular location">
    <subcellularLocation>
        <location evidence="1">Cell membrane</location>
        <topology evidence="1">Multi-pass membrane protein</topology>
    </subcellularLocation>
</comment>
<evidence type="ECO:0000256" key="11">
    <source>
        <dbReference type="ARBA" id="ARBA00023180"/>
    </source>
</evidence>
<dbReference type="Gene3D" id="1.20.1070.10">
    <property type="entry name" value="Rhodopsin 7-helix transmembrane proteins"/>
    <property type="match status" value="1"/>
</dbReference>
<dbReference type="AlphaFoldDB" id="A0A8J6G655"/>
<feature type="transmembrane region" description="Helical" evidence="14">
    <location>
        <begin position="527"/>
        <end position="548"/>
    </location>
</feature>
<feature type="transmembrane region" description="Helical" evidence="14">
    <location>
        <begin position="359"/>
        <end position="378"/>
    </location>
</feature>
<dbReference type="SMART" id="SM00365">
    <property type="entry name" value="LRR_SD22"/>
    <property type="match status" value="4"/>
</dbReference>
<dbReference type="SMART" id="SM00369">
    <property type="entry name" value="LRR_TYP"/>
    <property type="match status" value="7"/>
</dbReference>
<dbReference type="GO" id="GO:0009755">
    <property type="term" value="P:hormone-mediated signaling pathway"/>
    <property type="evidence" value="ECO:0007669"/>
    <property type="project" value="TreeGrafter"/>
</dbReference>
<dbReference type="InterPro" id="IPR002172">
    <property type="entry name" value="LDrepeatLR_classA_rpt"/>
</dbReference>
<accession>A0A8J6G655</accession>
<evidence type="ECO:0000256" key="3">
    <source>
        <dbReference type="ARBA" id="ARBA00022614"/>
    </source>
</evidence>
<dbReference type="GO" id="GO:0005886">
    <property type="term" value="C:plasma membrane"/>
    <property type="evidence" value="ECO:0007669"/>
    <property type="project" value="UniProtKB-SubCell"/>
</dbReference>
<keyword evidence="11" id="KW-0325">Glycoprotein</keyword>
<feature type="disulfide bond" evidence="13">
    <location>
        <begin position="49"/>
        <end position="64"/>
    </location>
</feature>
<evidence type="ECO:0000256" key="13">
    <source>
        <dbReference type="PROSITE-ProRule" id="PRU00124"/>
    </source>
</evidence>
<dbReference type="CDD" id="cd00112">
    <property type="entry name" value="LDLa"/>
    <property type="match status" value="1"/>
</dbReference>
<evidence type="ECO:0000256" key="1">
    <source>
        <dbReference type="ARBA" id="ARBA00004651"/>
    </source>
</evidence>
<dbReference type="FunFam" id="1.20.1070.10:FF:000023">
    <property type="entry name" value="Relaxin family peptide receptor 1"/>
    <property type="match status" value="1"/>
</dbReference>
<comment type="caution">
    <text evidence="16">The sequence shown here is derived from an EMBL/GenBank/DDBJ whole genome shotgun (WGS) entry which is preliminary data.</text>
</comment>
<dbReference type="Gene3D" id="4.10.400.10">
    <property type="entry name" value="Low-density Lipoprotein Receptor"/>
    <property type="match status" value="1"/>
</dbReference>
<dbReference type="FunFam" id="3.80.10.10:FF:000370">
    <property type="entry name" value="Relaxin family peptide receptor 1"/>
    <property type="match status" value="1"/>
</dbReference>
<evidence type="ECO:0000256" key="10">
    <source>
        <dbReference type="ARBA" id="ARBA00023170"/>
    </source>
</evidence>
<comment type="caution">
    <text evidence="13">Lacks conserved residue(s) required for the propagation of feature annotation.</text>
</comment>
<dbReference type="InterPro" id="IPR032675">
    <property type="entry name" value="LRR_dom_sf"/>
</dbReference>
<evidence type="ECO:0000256" key="14">
    <source>
        <dbReference type="SAM" id="Phobius"/>
    </source>
</evidence>
<dbReference type="PRINTS" id="PR00237">
    <property type="entry name" value="GPCRRHODOPSN"/>
</dbReference>
<dbReference type="CDD" id="cd15965">
    <property type="entry name" value="7tmA_RXFP1_LGR7"/>
    <property type="match status" value="1"/>
</dbReference>
<dbReference type="SUPFAM" id="SSF57424">
    <property type="entry name" value="LDL receptor-like module"/>
    <property type="match status" value="1"/>
</dbReference>
<dbReference type="PANTHER" id="PTHR24372">
    <property type="entry name" value="GLYCOPROTEIN HORMONE RECEPTOR"/>
    <property type="match status" value="1"/>
</dbReference>
<dbReference type="GO" id="GO:0008528">
    <property type="term" value="F:G protein-coupled peptide receptor activity"/>
    <property type="evidence" value="ECO:0007669"/>
    <property type="project" value="TreeGrafter"/>
</dbReference>
<dbReference type="PANTHER" id="PTHR24372:SF68">
    <property type="entry name" value="RELAXIN RECEPTOR 1"/>
    <property type="match status" value="1"/>
</dbReference>
<evidence type="ECO:0000313" key="16">
    <source>
        <dbReference type="EMBL" id="KAH0505137.1"/>
    </source>
</evidence>
<evidence type="ECO:0000256" key="6">
    <source>
        <dbReference type="ARBA" id="ARBA00022989"/>
    </source>
</evidence>
<dbReference type="Pfam" id="PF13855">
    <property type="entry name" value="LRR_8"/>
    <property type="match status" value="2"/>
</dbReference>
<keyword evidence="3" id="KW-0433">Leucine-rich repeat</keyword>
<keyword evidence="8 14" id="KW-0472">Membrane</keyword>
<sequence>MSILVRQRLQKAATATIDVSPGSAQDVGCPLGSFPCGNITKCLPQLLHCNGVDDCGNRADEDNCGDNNGWSLQFDKYFSNISKLTPRPPSACLVGSVPKHCMCRDLELDCDGANLRAVPSVSANVTVMSLQRNFIRTLPPNGFRKYRELQKLYLQNNKIRFVSVSAFRGLHSLTKLYLSHNRITFLKPGVFEELHRLEWLIIEDNHLSRISPLTFYGLNSLILLVLMDNVLSHLPDKPLCQHMPRLHWLVMRKNKINHLSEHAFTHLQKLDELDLGSNRIENLPPNIFKDLKELTQLNISYNPIQKIQVNQFDDLSKLKSLYFKRFQYCGYAPHVRSCKPNTDGISSLENLLANIIQRVFVWVVSAVTCFGNIFVICMRPYIRSENKLHALSIISLCCADCLMGVYLFVIGAFDLKFRGEYNQHAQPWMESAHCQLMGSLAILSTEVSVLLLTFLTLEKYICIVYPFRCLRPRKCRTIMVLTFIWIVGFIVAFAPLSNKEFFRNYYGTNGVCFPLHSEDSGSTGAQIYSVVIFLGINLVAFIIIVFSYGSMFYSIHQSTITATEIQKQVKREVVLAKRFFLIVFTDALCWIPIFILKFLSLLQVEIPDTITSWVVIFILPINSALNPIIYTLTTRPFKEMIHQLWYNYRQRRSVDRKETPKAFAPSFIWVEMWPVQEMPAEFMKPAVFTDPCDLSLISQSSRLNSYS</sequence>
<dbReference type="Gene3D" id="3.80.10.10">
    <property type="entry name" value="Ribonuclease Inhibitor"/>
    <property type="match status" value="2"/>
</dbReference>
<keyword evidence="2" id="KW-1003">Cell membrane</keyword>
<evidence type="ECO:0000256" key="9">
    <source>
        <dbReference type="ARBA" id="ARBA00023157"/>
    </source>
</evidence>
<dbReference type="PROSITE" id="PS01209">
    <property type="entry name" value="LDLRA_1"/>
    <property type="match status" value="1"/>
</dbReference>
<dbReference type="EMBL" id="JAATJU010024699">
    <property type="protein sequence ID" value="KAH0505137.1"/>
    <property type="molecule type" value="Genomic_DNA"/>
</dbReference>
<feature type="transmembrane region" description="Helical" evidence="14">
    <location>
        <begin position="478"/>
        <end position="496"/>
    </location>
</feature>
<dbReference type="FunFam" id="4.10.400.10:FF:000014">
    <property type="entry name" value="Relaxin family peptide receptor 1"/>
    <property type="match status" value="1"/>
</dbReference>
<dbReference type="SMART" id="SM00192">
    <property type="entry name" value="LDLa"/>
    <property type="match status" value="1"/>
</dbReference>
<dbReference type="SUPFAM" id="SSF81321">
    <property type="entry name" value="Family A G protein-coupled receptor-like"/>
    <property type="match status" value="1"/>
</dbReference>
<feature type="transmembrane region" description="Helical" evidence="14">
    <location>
        <begin position="390"/>
        <end position="413"/>
    </location>
</feature>
<protein>
    <submittedName>
        <fullName evidence="16">Relaxin receptor 1</fullName>
    </submittedName>
</protein>
<dbReference type="PROSITE" id="PS51450">
    <property type="entry name" value="LRR"/>
    <property type="match status" value="2"/>
</dbReference>
<feature type="transmembrane region" description="Helical" evidence="14">
    <location>
        <begin position="610"/>
        <end position="632"/>
    </location>
</feature>
<dbReference type="InterPro" id="IPR036055">
    <property type="entry name" value="LDL_receptor-like_sf"/>
</dbReference>
<dbReference type="GO" id="GO:0007189">
    <property type="term" value="P:adenylate cyclase-activating G protein-coupled receptor signaling pathway"/>
    <property type="evidence" value="ECO:0007669"/>
    <property type="project" value="TreeGrafter"/>
</dbReference>
<dbReference type="InterPro" id="IPR008112">
    <property type="entry name" value="Relaxin_rcpt"/>
</dbReference>
<dbReference type="PROSITE" id="PS50262">
    <property type="entry name" value="G_PROTEIN_RECEP_F1_2"/>
    <property type="match status" value="1"/>
</dbReference>
<reference evidence="16" key="1">
    <citation type="submission" date="2020-03" db="EMBL/GenBank/DDBJ databases">
        <title>Studies in the Genomics of Life Span.</title>
        <authorList>
            <person name="Glass D."/>
        </authorList>
    </citation>
    <scope>NUCLEOTIDE SEQUENCE</scope>
    <source>
        <strain evidence="16">LTLLF</strain>
        <tissue evidence="16">Muscle</tissue>
    </source>
</reference>
<feature type="domain" description="G-protein coupled receptors family 1 profile" evidence="15">
    <location>
        <begin position="371"/>
        <end position="630"/>
    </location>
</feature>
<evidence type="ECO:0000256" key="7">
    <source>
        <dbReference type="ARBA" id="ARBA00023040"/>
    </source>
</evidence>
<feature type="transmembrane region" description="Helical" evidence="14">
    <location>
        <begin position="436"/>
        <end position="457"/>
    </location>
</feature>
<evidence type="ECO:0000313" key="17">
    <source>
        <dbReference type="Proteomes" id="UP000710432"/>
    </source>
</evidence>
<keyword evidence="5" id="KW-0677">Repeat</keyword>
<evidence type="ECO:0000256" key="5">
    <source>
        <dbReference type="ARBA" id="ARBA00022737"/>
    </source>
</evidence>
<evidence type="ECO:0000256" key="4">
    <source>
        <dbReference type="ARBA" id="ARBA00022692"/>
    </source>
</evidence>